<dbReference type="InterPro" id="IPR025336">
    <property type="entry name" value="SCO4226-like"/>
</dbReference>
<accession>A0ABV9HUX9</accession>
<organism evidence="1 2">
    <name type="scientific">Dokdonia ponticola</name>
    <dbReference type="NCBI Taxonomy" id="2041041"/>
    <lineage>
        <taxon>Bacteria</taxon>
        <taxon>Pseudomonadati</taxon>
        <taxon>Bacteroidota</taxon>
        <taxon>Flavobacteriia</taxon>
        <taxon>Flavobacteriales</taxon>
        <taxon>Flavobacteriaceae</taxon>
        <taxon>Dokdonia</taxon>
    </lineage>
</organism>
<gene>
    <name evidence="1" type="ORF">ACFO3O_05425</name>
</gene>
<dbReference type="Gene3D" id="3.30.70.3090">
    <property type="entry name" value="ORF SCO4226, nickel-binding ferredoxin-like monomer"/>
    <property type="match status" value="1"/>
</dbReference>
<proteinExistence type="predicted"/>
<dbReference type="RefSeq" id="WP_379977537.1">
    <property type="nucleotide sequence ID" value="NZ_JBHSFV010000002.1"/>
</dbReference>
<evidence type="ECO:0000313" key="2">
    <source>
        <dbReference type="Proteomes" id="UP001596043"/>
    </source>
</evidence>
<dbReference type="EMBL" id="JBHSFV010000002">
    <property type="protein sequence ID" value="MFC4633336.1"/>
    <property type="molecule type" value="Genomic_DNA"/>
</dbReference>
<protein>
    <submittedName>
        <fullName evidence="1">DUF4242 domain-containing protein</fullName>
    </submittedName>
</protein>
<comment type="caution">
    <text evidence="1">The sequence shown here is derived from an EMBL/GenBank/DDBJ whole genome shotgun (WGS) entry which is preliminary data.</text>
</comment>
<evidence type="ECO:0000313" key="1">
    <source>
        <dbReference type="EMBL" id="MFC4633336.1"/>
    </source>
</evidence>
<name>A0ABV9HUX9_9FLAO</name>
<dbReference type="Proteomes" id="UP001596043">
    <property type="component" value="Unassembled WGS sequence"/>
</dbReference>
<keyword evidence="2" id="KW-1185">Reference proteome</keyword>
<reference evidence="2" key="1">
    <citation type="journal article" date="2019" name="Int. J. Syst. Evol. Microbiol.">
        <title>The Global Catalogue of Microorganisms (GCM) 10K type strain sequencing project: providing services to taxonomists for standard genome sequencing and annotation.</title>
        <authorList>
            <consortium name="The Broad Institute Genomics Platform"/>
            <consortium name="The Broad Institute Genome Sequencing Center for Infectious Disease"/>
            <person name="Wu L."/>
            <person name="Ma J."/>
        </authorList>
    </citation>
    <scope>NUCLEOTIDE SEQUENCE [LARGE SCALE GENOMIC DNA]</scope>
    <source>
        <strain evidence="2">YJ-61-S</strain>
    </source>
</reference>
<dbReference type="InterPro" id="IPR042557">
    <property type="entry name" value="SCO4226"/>
</dbReference>
<dbReference type="Pfam" id="PF14026">
    <property type="entry name" value="SCO4226-like"/>
    <property type="match status" value="1"/>
</dbReference>
<sequence length="100" mass="11161">MSILDILPENTNLYIIERNIPDASNLNKEQLKGISQTSCSVLKELGSEIQWKHSYVTGDKIYCVYSAPNKEMVYEHAKKGGFPANSVNRVTTIIDPSTAE</sequence>